<feature type="region of interest" description="Disordered" evidence="1">
    <location>
        <begin position="30"/>
        <end position="50"/>
    </location>
</feature>
<feature type="chain" id="PRO_5030801831" description="Gram-positive cocci surface proteins LPxTG domain-containing protein" evidence="3">
    <location>
        <begin position="31"/>
        <end position="342"/>
    </location>
</feature>
<dbReference type="RefSeq" id="WP_181862561.1">
    <property type="nucleotide sequence ID" value="NZ_JACEQY010000002.1"/>
</dbReference>
<evidence type="ECO:0000256" key="2">
    <source>
        <dbReference type="SAM" id="Phobius"/>
    </source>
</evidence>
<dbReference type="Proteomes" id="UP000586976">
    <property type="component" value="Unassembled WGS sequence"/>
</dbReference>
<feature type="signal peptide" evidence="3">
    <location>
        <begin position="1"/>
        <end position="30"/>
    </location>
</feature>
<feature type="compositionally biased region" description="Low complexity" evidence="1">
    <location>
        <begin position="255"/>
        <end position="282"/>
    </location>
</feature>
<evidence type="ECO:0000256" key="1">
    <source>
        <dbReference type="SAM" id="MobiDB-lite"/>
    </source>
</evidence>
<evidence type="ECO:0008006" key="6">
    <source>
        <dbReference type="Google" id="ProtNLM"/>
    </source>
</evidence>
<keyword evidence="2" id="KW-0812">Transmembrane</keyword>
<reference evidence="4 5" key="1">
    <citation type="submission" date="2020-07" db="EMBL/GenBank/DDBJ databases">
        <title>Streptomyces isolated from Indian soil.</title>
        <authorList>
            <person name="Mandal S."/>
            <person name="Maiti P.K."/>
        </authorList>
    </citation>
    <scope>NUCLEOTIDE SEQUENCE [LARGE SCALE GENOMIC DNA]</scope>
    <source>
        <strain evidence="4 5">PSKA54</strain>
    </source>
</reference>
<gene>
    <name evidence="4" type="ORF">H1V43_03470</name>
</gene>
<proteinExistence type="predicted"/>
<comment type="caution">
    <text evidence="4">The sequence shown here is derived from an EMBL/GenBank/DDBJ whole genome shotgun (WGS) entry which is preliminary data.</text>
</comment>
<keyword evidence="5" id="KW-1185">Reference proteome</keyword>
<feature type="transmembrane region" description="Helical" evidence="2">
    <location>
        <begin position="313"/>
        <end position="334"/>
    </location>
</feature>
<evidence type="ECO:0000313" key="5">
    <source>
        <dbReference type="Proteomes" id="UP000586976"/>
    </source>
</evidence>
<organism evidence="4 5">
    <name type="scientific">Streptomyces himalayensis subsp. aureolus</name>
    <dbReference type="NCBI Taxonomy" id="2758039"/>
    <lineage>
        <taxon>Bacteria</taxon>
        <taxon>Bacillati</taxon>
        <taxon>Actinomycetota</taxon>
        <taxon>Actinomycetes</taxon>
        <taxon>Kitasatosporales</taxon>
        <taxon>Streptomycetaceae</taxon>
        <taxon>Streptomyces</taxon>
        <taxon>Streptomyces himalayensis</taxon>
    </lineage>
</organism>
<protein>
    <recommendedName>
        <fullName evidence="6">Gram-positive cocci surface proteins LPxTG domain-containing protein</fullName>
    </recommendedName>
</protein>
<sequence>MRLCTSPAFGRSAATAAIAATVVMITPTSAAPTSAPTSVAPTSVAPTSVAPTSAAPATAAPATAAPALGAPATAAPSLGAPAAAARAMAALPMAAPADSSSALQPTCATANSGDFPIGTRVHGGPATYQAGGGRQEWLIDLTNTTGEACGNIHPVVVLVDERRSLQPQQVRLEFEDSTRLRPVTFERTDQDENVGVFGEDFGGFTVAPGATVTVRVRLSFTEDAQPGSVVANAAVVQRRDDDGDWVGESNDYPFTIAPAPTDTPSTSPSPSLSTGPEPSPGTATPDVSPPAREQKEKGKDDELAGTGRRQRTLIGLGLTAGALLVGGAALVLTVRHIRPRRR</sequence>
<feature type="region of interest" description="Disordered" evidence="1">
    <location>
        <begin position="242"/>
        <end position="306"/>
    </location>
</feature>
<accession>A0A7W2CX15</accession>
<name>A0A7W2CX15_9ACTN</name>
<dbReference type="AlphaFoldDB" id="A0A7W2CX15"/>
<keyword evidence="3" id="KW-0732">Signal</keyword>
<evidence type="ECO:0000313" key="4">
    <source>
        <dbReference type="EMBL" id="MBA4860455.1"/>
    </source>
</evidence>
<dbReference type="EMBL" id="JACEQY010000002">
    <property type="protein sequence ID" value="MBA4860455.1"/>
    <property type="molecule type" value="Genomic_DNA"/>
</dbReference>
<feature type="compositionally biased region" description="Basic and acidic residues" evidence="1">
    <location>
        <begin position="292"/>
        <end position="302"/>
    </location>
</feature>
<evidence type="ECO:0000256" key="3">
    <source>
        <dbReference type="SAM" id="SignalP"/>
    </source>
</evidence>
<keyword evidence="2" id="KW-0472">Membrane</keyword>
<keyword evidence="2" id="KW-1133">Transmembrane helix</keyword>